<dbReference type="Pfam" id="PF22528">
    <property type="entry name" value="PRMT_C"/>
    <property type="match status" value="1"/>
</dbReference>
<dbReference type="InterPro" id="IPR029063">
    <property type="entry name" value="SAM-dependent_MTases_sf"/>
</dbReference>
<organism evidence="8 9">
    <name type="scientific">Entamoeba histolytica</name>
    <dbReference type="NCBI Taxonomy" id="5759"/>
    <lineage>
        <taxon>Eukaryota</taxon>
        <taxon>Amoebozoa</taxon>
        <taxon>Evosea</taxon>
        <taxon>Archamoebae</taxon>
        <taxon>Mastigamoebida</taxon>
        <taxon>Entamoebidae</taxon>
        <taxon>Entamoeba</taxon>
    </lineage>
</organism>
<dbReference type="Proteomes" id="UP000078387">
    <property type="component" value="Unassembled WGS sequence"/>
</dbReference>
<evidence type="ECO:0000259" key="7">
    <source>
        <dbReference type="Pfam" id="PF22528"/>
    </source>
</evidence>
<dbReference type="FunFam" id="2.70.160.11:FF:000032">
    <property type="entry name" value="Arginine N-methyltransferase 1, putative"/>
    <property type="match status" value="1"/>
</dbReference>
<dbReference type="VEuPathDB" id="AmoebaDB:EHI8A_120050"/>
<evidence type="ECO:0000256" key="6">
    <source>
        <dbReference type="PROSITE-ProRule" id="PRU01015"/>
    </source>
</evidence>
<accession>A0A5K1VQH5</accession>
<dbReference type="VEuPathDB" id="AmoebaDB:KM1_194790"/>
<evidence type="ECO:0000256" key="5">
    <source>
        <dbReference type="ARBA" id="ARBA00049303"/>
    </source>
</evidence>
<dbReference type="VEuPathDB" id="AmoebaDB:EHI7A_112990"/>
<dbReference type="InterPro" id="IPR055135">
    <property type="entry name" value="PRMT_dom"/>
</dbReference>
<evidence type="ECO:0000313" key="8">
    <source>
        <dbReference type="EMBL" id="GAT98312.1"/>
    </source>
</evidence>
<dbReference type="PANTHER" id="PTHR11006">
    <property type="entry name" value="PROTEIN ARGININE N-METHYLTRANSFERASE"/>
    <property type="match status" value="1"/>
</dbReference>
<keyword evidence="4 6" id="KW-0949">S-adenosyl-L-methionine</keyword>
<dbReference type="Gene3D" id="2.70.160.11">
    <property type="entry name" value="Hnrnp arginine n-methyltransferase1"/>
    <property type="match status" value="1"/>
</dbReference>
<dbReference type="GO" id="GO:0032259">
    <property type="term" value="P:methylation"/>
    <property type="evidence" value="ECO:0007669"/>
    <property type="project" value="UniProtKB-KW"/>
</dbReference>
<dbReference type="CDD" id="cd02440">
    <property type="entry name" value="AdoMet_MTases"/>
    <property type="match status" value="1"/>
</dbReference>
<comment type="caution">
    <text evidence="8">The sequence shown here is derived from an EMBL/GenBank/DDBJ whole genome shotgun (WGS) entry which is preliminary data.</text>
</comment>
<evidence type="ECO:0000256" key="1">
    <source>
        <dbReference type="ARBA" id="ARBA00011925"/>
    </source>
</evidence>
<evidence type="ECO:0000256" key="2">
    <source>
        <dbReference type="ARBA" id="ARBA00022603"/>
    </source>
</evidence>
<reference evidence="8 9" key="1">
    <citation type="submission" date="2016-05" db="EMBL/GenBank/DDBJ databases">
        <title>First whole genome sequencing of Entamoeba histolytica HM1:IMSS-clone-6.</title>
        <authorList>
            <person name="Mukherjee Avik.K."/>
            <person name="Izumyama S."/>
            <person name="Nakada-Tsukui K."/>
            <person name="Nozaki T."/>
        </authorList>
    </citation>
    <scope>NUCLEOTIDE SEQUENCE [LARGE SCALE GENOMIC DNA]</scope>
    <source>
        <strain evidence="8 9">HM1:IMSS clone 6</strain>
    </source>
</reference>
<dbReference type="SUPFAM" id="SSF53335">
    <property type="entry name" value="S-adenosyl-L-methionine-dependent methyltransferases"/>
    <property type="match status" value="1"/>
</dbReference>
<keyword evidence="3 6" id="KW-0808">Transferase</keyword>
<evidence type="ECO:0000256" key="3">
    <source>
        <dbReference type="ARBA" id="ARBA00022679"/>
    </source>
</evidence>
<feature type="domain" description="Protein arginine N-methyltransferase" evidence="7">
    <location>
        <begin position="153"/>
        <end position="307"/>
    </location>
</feature>
<evidence type="ECO:0000313" key="9">
    <source>
        <dbReference type="Proteomes" id="UP000078387"/>
    </source>
</evidence>
<dbReference type="InterPro" id="IPR025799">
    <property type="entry name" value="Arg_MeTrfase"/>
</dbReference>
<dbReference type="EC" id="2.1.1.319" evidence="1"/>
<evidence type="ECO:0000256" key="4">
    <source>
        <dbReference type="ARBA" id="ARBA00022691"/>
    </source>
</evidence>
<dbReference type="EMBL" id="BDEQ01000001">
    <property type="protein sequence ID" value="GAT98312.1"/>
    <property type="molecule type" value="Genomic_DNA"/>
</dbReference>
<dbReference type="GO" id="GO:0035242">
    <property type="term" value="F:protein-arginine omega-N asymmetric methyltransferase activity"/>
    <property type="evidence" value="ECO:0007669"/>
    <property type="project" value="UniProtKB-EC"/>
</dbReference>
<dbReference type="PANTHER" id="PTHR11006:SF53">
    <property type="entry name" value="PROTEIN ARGININE N-METHYLTRANSFERASE 3"/>
    <property type="match status" value="1"/>
</dbReference>
<dbReference type="PROSITE" id="PS51678">
    <property type="entry name" value="SAM_MT_PRMT"/>
    <property type="match status" value="1"/>
</dbReference>
<dbReference type="VEuPathDB" id="AmoebaDB:EHI_105780"/>
<dbReference type="GO" id="GO:0005634">
    <property type="term" value="C:nucleus"/>
    <property type="evidence" value="ECO:0007669"/>
    <property type="project" value="TreeGrafter"/>
</dbReference>
<gene>
    <name evidence="8" type="ORF">CL6EHI_105780</name>
</gene>
<dbReference type="FunFam" id="3.40.50.150:FF:000003">
    <property type="entry name" value="Blast:Protein arginine N-methyltransferase 1"/>
    <property type="match status" value="1"/>
</dbReference>
<keyword evidence="2 6" id="KW-0489">Methyltransferase</keyword>
<proteinExistence type="predicted"/>
<name>A0A5K1VQH5_ENTHI</name>
<dbReference type="AlphaFoldDB" id="A0A5K1VQH5"/>
<sequence>MSMEQLIVSCDSKYYWNSYAHVNIHEEMIQDEHRTQTYKKAIECFCRGKIVVDVGCGTGILSLFAATAGAKRVYAIDMSDIAHYARYIVEQNGFKDIITVIKEQVEKVFLAEKVDVIVSEWMGYNLLFEGMLASVITARRFLKPNGIILPNQCRLFITAIQGDDEFILRKKSFIEIYGNLDIIDDICIVEPSIQNINPSRVVSTHCIIADFNMLTMKVNDVNFTSPFTIEIIQNTQVCGFCCYFDCLFYGKAHLTTKPGQPTHWKQTLFFLKNPLKCKLGDQIKGLYTCHANSKNPRNLDIIIQFSHINQCYKIEYHLN</sequence>
<dbReference type="VEuPathDB" id="AmoebaDB:EHI5A_153260"/>
<dbReference type="Pfam" id="PF06325">
    <property type="entry name" value="PrmA"/>
    <property type="match status" value="1"/>
</dbReference>
<protein>
    <recommendedName>
        <fullName evidence="1">type I protein arginine methyltransferase</fullName>
        <ecNumber evidence="1">2.1.1.319</ecNumber>
    </recommendedName>
</protein>
<dbReference type="OMA" id="EATYTHW"/>
<dbReference type="Gene3D" id="3.40.50.150">
    <property type="entry name" value="Vaccinia Virus protein VP39"/>
    <property type="match status" value="1"/>
</dbReference>
<comment type="catalytic activity">
    <reaction evidence="5">
        <text>L-arginyl-[protein] + S-adenosyl-L-methionine = N(omega)-methyl-L-arginyl-[protein] + S-adenosyl-L-homocysteine + H(+)</text>
        <dbReference type="Rhea" id="RHEA:48100"/>
        <dbReference type="Rhea" id="RHEA-COMP:10532"/>
        <dbReference type="Rhea" id="RHEA-COMP:11990"/>
        <dbReference type="ChEBI" id="CHEBI:15378"/>
        <dbReference type="ChEBI" id="CHEBI:29965"/>
        <dbReference type="ChEBI" id="CHEBI:57856"/>
        <dbReference type="ChEBI" id="CHEBI:59789"/>
        <dbReference type="ChEBI" id="CHEBI:65280"/>
    </reaction>
    <physiologicalReaction direction="left-to-right" evidence="5">
        <dbReference type="Rhea" id="RHEA:48101"/>
    </physiologicalReaction>
</comment>
<dbReference type="GO" id="GO:0042054">
    <property type="term" value="F:histone methyltransferase activity"/>
    <property type="evidence" value="ECO:0007669"/>
    <property type="project" value="TreeGrafter"/>
</dbReference>